<gene>
    <name evidence="2" type="ORF">LVJ82_04280</name>
</gene>
<accession>A0ABY4E3Y3</accession>
<evidence type="ECO:0000313" key="2">
    <source>
        <dbReference type="EMBL" id="UOO90212.1"/>
    </source>
</evidence>
<dbReference type="EMBL" id="CP091511">
    <property type="protein sequence ID" value="UOO90212.1"/>
    <property type="molecule type" value="Genomic_DNA"/>
</dbReference>
<feature type="signal peptide" evidence="1">
    <location>
        <begin position="1"/>
        <end position="23"/>
    </location>
</feature>
<keyword evidence="3" id="KW-1185">Reference proteome</keyword>
<name>A0ABY4E3Y3_9NEIS</name>
<organism evidence="2 3">
    <name type="scientific">Vitreoscilla massiliensis</name>
    <dbReference type="NCBI Taxonomy" id="1689272"/>
    <lineage>
        <taxon>Bacteria</taxon>
        <taxon>Pseudomonadati</taxon>
        <taxon>Pseudomonadota</taxon>
        <taxon>Betaproteobacteria</taxon>
        <taxon>Neisseriales</taxon>
        <taxon>Neisseriaceae</taxon>
        <taxon>Vitreoscilla</taxon>
    </lineage>
</organism>
<proteinExistence type="predicted"/>
<protein>
    <recommendedName>
        <fullName evidence="4">SH3b domain-containing protein</fullName>
    </recommendedName>
</protein>
<evidence type="ECO:0008006" key="4">
    <source>
        <dbReference type="Google" id="ProtNLM"/>
    </source>
</evidence>
<dbReference type="RefSeq" id="WP_058355893.1">
    <property type="nucleotide sequence ID" value="NZ_CABKVG010000008.1"/>
</dbReference>
<evidence type="ECO:0000256" key="1">
    <source>
        <dbReference type="SAM" id="SignalP"/>
    </source>
</evidence>
<feature type="chain" id="PRO_5046564678" description="SH3b domain-containing protein" evidence="1">
    <location>
        <begin position="24"/>
        <end position="101"/>
    </location>
</feature>
<sequence>MQSLKTILTLTVLAVVAAPIAQAAPRGVNNPDRVGLTGWVPTPPTNIRAQPNGKIQCVVRREGRIKLYGSTGIEDHNGEWFYTDYCGKMGMIHSTQFVIPD</sequence>
<evidence type="ECO:0000313" key="3">
    <source>
        <dbReference type="Proteomes" id="UP000832011"/>
    </source>
</evidence>
<dbReference type="Proteomes" id="UP000832011">
    <property type="component" value="Chromosome"/>
</dbReference>
<keyword evidence="1" id="KW-0732">Signal</keyword>
<reference evidence="2 3" key="1">
    <citation type="journal article" date="2022" name="Res Sq">
        <title>Evolution of multicellular longitudinally dividing oral cavity symbionts (Neisseriaceae).</title>
        <authorList>
            <person name="Nyongesa S."/>
            <person name="Weber P."/>
            <person name="Bernet E."/>
            <person name="Pullido F."/>
            <person name="Nieckarz M."/>
            <person name="Delaby M."/>
            <person name="Nieves C."/>
            <person name="Viehboeck T."/>
            <person name="Krause N."/>
            <person name="Rivera-Millot A."/>
            <person name="Nakamura A."/>
            <person name="Vischer N."/>
            <person name="VanNieuwenhze M."/>
            <person name="Brun Y."/>
            <person name="Cava F."/>
            <person name="Bulgheresi S."/>
            <person name="Veyrier F."/>
        </authorList>
    </citation>
    <scope>NUCLEOTIDE SEQUENCE [LARGE SCALE GENOMIC DNA]</scope>
    <source>
        <strain evidence="2 3">SN4</strain>
    </source>
</reference>